<proteinExistence type="predicted"/>
<reference evidence="2 3" key="1">
    <citation type="submission" date="2018-08" db="EMBL/GenBank/DDBJ databases">
        <title>A genome reference for cultivated species of the human gut microbiota.</title>
        <authorList>
            <person name="Zou Y."/>
            <person name="Xue W."/>
            <person name="Luo G."/>
        </authorList>
    </citation>
    <scope>NUCLEOTIDE SEQUENCE [LARGE SCALE GENOMIC DNA]</scope>
    <source>
        <strain evidence="2 3">AM42-23AC</strain>
    </source>
</reference>
<dbReference type="AlphaFoldDB" id="A0A3R6ABT1"/>
<evidence type="ECO:0000313" key="2">
    <source>
        <dbReference type="EMBL" id="RHA82549.1"/>
    </source>
</evidence>
<sequence length="82" mass="9168">MKKSNSNILEFTTKFINSNFRIKVFGRTEDGKKINTLVGVSGILKLIGAELFNKFIKRALKAGMDACRCALRRGLVVTLYAK</sequence>
<dbReference type="RefSeq" id="WP_118192016.1">
    <property type="nucleotide sequence ID" value="NZ_QSFW01000042.1"/>
</dbReference>
<accession>A0A3R6ABT1</accession>
<evidence type="ECO:0000313" key="4">
    <source>
        <dbReference type="Proteomes" id="UP000358159"/>
    </source>
</evidence>
<protein>
    <submittedName>
        <fullName evidence="2">Ribosomal large subunit pseudouridine synthase B</fullName>
    </submittedName>
</protein>
<gene>
    <name evidence="2" type="ORF">DW916_14905</name>
    <name evidence="1" type="ORF">F7D42_01735</name>
</gene>
<name>A0A3R6ABT1_9BACT</name>
<reference evidence="1 4" key="2">
    <citation type="submission" date="2019-09" db="EMBL/GenBank/DDBJ databases">
        <title>Distinct polysaccharide growth profiles of human intestinal Prevotella copri isolates.</title>
        <authorList>
            <person name="Fehlner-Peach H."/>
            <person name="Magnabosco C."/>
            <person name="Raghavan V."/>
            <person name="Scher J.U."/>
            <person name="Tett A."/>
            <person name="Cox L.M."/>
            <person name="Gottsegen C."/>
            <person name="Watters A."/>
            <person name="Wiltshire- Gordon J.D."/>
            <person name="Segata N."/>
            <person name="Bonneau R."/>
            <person name="Littman D.R."/>
        </authorList>
    </citation>
    <scope>NUCLEOTIDE SEQUENCE [LARGE SCALE GENOMIC DNA]</scope>
    <source>
        <strain evidence="1 4">BVe41219</strain>
    </source>
</reference>
<dbReference type="Proteomes" id="UP000358159">
    <property type="component" value="Unassembled WGS sequence"/>
</dbReference>
<dbReference type="EMBL" id="VZAZ01000007">
    <property type="protein sequence ID" value="MQO54453.1"/>
    <property type="molecule type" value="Genomic_DNA"/>
</dbReference>
<organism evidence="2 3">
    <name type="scientific">Segatella copri</name>
    <dbReference type="NCBI Taxonomy" id="165179"/>
    <lineage>
        <taxon>Bacteria</taxon>
        <taxon>Pseudomonadati</taxon>
        <taxon>Bacteroidota</taxon>
        <taxon>Bacteroidia</taxon>
        <taxon>Bacteroidales</taxon>
        <taxon>Prevotellaceae</taxon>
        <taxon>Segatella</taxon>
    </lineage>
</organism>
<comment type="caution">
    <text evidence="2">The sequence shown here is derived from an EMBL/GenBank/DDBJ whole genome shotgun (WGS) entry which is preliminary data.</text>
</comment>
<dbReference type="Proteomes" id="UP000284990">
    <property type="component" value="Unassembled WGS sequence"/>
</dbReference>
<evidence type="ECO:0000313" key="3">
    <source>
        <dbReference type="Proteomes" id="UP000284990"/>
    </source>
</evidence>
<dbReference type="EMBL" id="QSFW01000042">
    <property type="protein sequence ID" value="RHA82549.1"/>
    <property type="molecule type" value="Genomic_DNA"/>
</dbReference>
<evidence type="ECO:0000313" key="1">
    <source>
        <dbReference type="EMBL" id="MQO54453.1"/>
    </source>
</evidence>